<dbReference type="CDD" id="cd21807">
    <property type="entry name" value="ABC-2_lan_permease_MutE_EpiE-like"/>
    <property type="match status" value="1"/>
</dbReference>
<reference evidence="2 3" key="1">
    <citation type="submission" date="2019-02" db="EMBL/GenBank/DDBJ databases">
        <authorList>
            <consortium name="Pathogen Informatics"/>
        </authorList>
    </citation>
    <scope>NUCLEOTIDE SEQUENCE [LARGE SCALE GENOMIC DNA]</scope>
    <source>
        <strain evidence="2 3">078GUE027</strain>
    </source>
</reference>
<dbReference type="EMBL" id="CAADAT010000018">
    <property type="protein sequence ID" value="VFD55355.1"/>
    <property type="molecule type" value="Genomic_DNA"/>
</dbReference>
<gene>
    <name evidence="2" type="ORF">SAMEA1710456_02859</name>
</gene>
<evidence type="ECO:0000313" key="2">
    <source>
        <dbReference type="EMBL" id="VFD55355.1"/>
    </source>
</evidence>
<dbReference type="NCBIfam" id="TIGR03732">
    <property type="entry name" value="lanti_perm_MutE"/>
    <property type="match status" value="1"/>
</dbReference>
<evidence type="ECO:0000256" key="1">
    <source>
        <dbReference type="SAM" id="Phobius"/>
    </source>
</evidence>
<feature type="transmembrane region" description="Helical" evidence="1">
    <location>
        <begin position="89"/>
        <end position="114"/>
    </location>
</feature>
<dbReference type="RefSeq" id="WP_003419603.1">
    <property type="nucleotide sequence ID" value="NZ_BEHB01000020.1"/>
</dbReference>
<keyword evidence="1" id="KW-0472">Membrane</keyword>
<feature type="transmembrane region" description="Helical" evidence="1">
    <location>
        <begin position="210"/>
        <end position="233"/>
    </location>
</feature>
<accession>A0AAX3H2K7</accession>
<keyword evidence="1" id="KW-0812">Transmembrane</keyword>
<protein>
    <submittedName>
        <fullName evidence="2">ABC transporter lantibiotic/multidrug-family permease</fullName>
    </submittedName>
</protein>
<feature type="transmembrane region" description="Helical" evidence="1">
    <location>
        <begin position="20"/>
        <end position="39"/>
    </location>
</feature>
<sequence length="239" mass="27267">MEKLVRAEFQKMKRTFGIRLIWIAPIFSIIITFLLGGGQNGVYNWWYTMFLPGVLTLISSLIVQKDEKKKYRGILSLPIEKKDVWTGKILYCIICCFITSIIFMIGIFLVGMLYKEVISVSQNIIGTILLVLLFMWQIPLCMFLASKFGMFITIIINMFFTIIGVAVFSTTEMWYAFPYSITPRLMAPVLHILPNGLPVPEGSEFLNSNVILPGVLISIVLFILLSLATNAWFNNREVK</sequence>
<proteinExistence type="predicted"/>
<dbReference type="AlphaFoldDB" id="A0AAX3H2K7"/>
<dbReference type="InterPro" id="IPR021205">
    <property type="entry name" value="Lanti_perm_SpaE/MutE/EpiE-like"/>
</dbReference>
<name>A0AAX3H2K7_CLODI</name>
<dbReference type="InterPro" id="IPR036259">
    <property type="entry name" value="MFS_trans_sf"/>
</dbReference>
<comment type="caution">
    <text evidence="2">The sequence shown here is derived from an EMBL/GenBank/DDBJ whole genome shotgun (WGS) entry which is preliminary data.</text>
</comment>
<dbReference type="SUPFAM" id="SSF103473">
    <property type="entry name" value="MFS general substrate transporter"/>
    <property type="match status" value="1"/>
</dbReference>
<evidence type="ECO:0000313" key="3">
    <source>
        <dbReference type="Proteomes" id="UP000346772"/>
    </source>
</evidence>
<dbReference type="Proteomes" id="UP000346772">
    <property type="component" value="Unassembled WGS sequence"/>
</dbReference>
<feature type="transmembrane region" description="Helical" evidence="1">
    <location>
        <begin position="148"/>
        <end position="168"/>
    </location>
</feature>
<feature type="transmembrane region" description="Helical" evidence="1">
    <location>
        <begin position="45"/>
        <end position="63"/>
    </location>
</feature>
<feature type="transmembrane region" description="Helical" evidence="1">
    <location>
        <begin position="120"/>
        <end position="136"/>
    </location>
</feature>
<keyword evidence="1" id="KW-1133">Transmembrane helix</keyword>
<organism evidence="2 3">
    <name type="scientific">Clostridioides difficile</name>
    <name type="common">Peptoclostridium difficile</name>
    <dbReference type="NCBI Taxonomy" id="1496"/>
    <lineage>
        <taxon>Bacteria</taxon>
        <taxon>Bacillati</taxon>
        <taxon>Bacillota</taxon>
        <taxon>Clostridia</taxon>
        <taxon>Peptostreptococcales</taxon>
        <taxon>Peptostreptococcaceae</taxon>
        <taxon>Clostridioides</taxon>
    </lineage>
</organism>
<dbReference type="Pfam" id="PF12730">
    <property type="entry name" value="ABC2_membrane_4"/>
    <property type="match status" value="1"/>
</dbReference>